<keyword evidence="4 6" id="KW-0808">Transferase</keyword>
<evidence type="ECO:0000256" key="5">
    <source>
        <dbReference type="ARBA" id="ARBA00022691"/>
    </source>
</evidence>
<name>A0A552X5X3_9GAMM</name>
<dbReference type="InterPro" id="IPR000878">
    <property type="entry name" value="4pyrrol_Mease"/>
</dbReference>
<dbReference type="FunFam" id="3.40.1010.10:FF:000002">
    <property type="entry name" value="Ribosomal RNA small subunit methyltransferase I"/>
    <property type="match status" value="1"/>
</dbReference>
<dbReference type="PANTHER" id="PTHR46111">
    <property type="entry name" value="RIBOSOMAL RNA SMALL SUBUNIT METHYLTRANSFERASE I"/>
    <property type="match status" value="1"/>
</dbReference>
<keyword evidence="5 6" id="KW-0949">S-adenosyl-L-methionine</keyword>
<dbReference type="SUPFAM" id="SSF53790">
    <property type="entry name" value="Tetrapyrrole methylase"/>
    <property type="match status" value="1"/>
</dbReference>
<dbReference type="InterPro" id="IPR018063">
    <property type="entry name" value="SAM_MeTrfase_RsmI_CS"/>
</dbReference>
<evidence type="ECO:0000256" key="1">
    <source>
        <dbReference type="ARBA" id="ARBA00022490"/>
    </source>
</evidence>
<dbReference type="FunFam" id="3.30.950.10:FF:000002">
    <property type="entry name" value="Ribosomal RNA small subunit methyltransferase I"/>
    <property type="match status" value="1"/>
</dbReference>
<dbReference type="EMBL" id="VJWL01000001">
    <property type="protein sequence ID" value="TRW50418.1"/>
    <property type="molecule type" value="Genomic_DNA"/>
</dbReference>
<dbReference type="GO" id="GO:0070677">
    <property type="term" value="F:rRNA (cytosine-2'-O-)-methyltransferase activity"/>
    <property type="evidence" value="ECO:0007669"/>
    <property type="project" value="UniProtKB-UniRule"/>
</dbReference>
<evidence type="ECO:0000259" key="7">
    <source>
        <dbReference type="Pfam" id="PF00590"/>
    </source>
</evidence>
<dbReference type="InterPro" id="IPR008189">
    <property type="entry name" value="rRNA_ssu_MeTfrase_I"/>
</dbReference>
<protein>
    <recommendedName>
        <fullName evidence="6">Ribosomal RNA small subunit methyltransferase I</fullName>
        <ecNumber evidence="6">2.1.1.198</ecNumber>
    </recommendedName>
    <alternativeName>
        <fullName evidence="6">16S rRNA 2'-O-ribose C1402 methyltransferase</fullName>
    </alternativeName>
    <alternativeName>
        <fullName evidence="6">rRNA (cytidine-2'-O-)-methyltransferase RsmI</fullName>
    </alternativeName>
</protein>
<feature type="domain" description="Tetrapyrrole methylase" evidence="7">
    <location>
        <begin position="5"/>
        <end position="204"/>
    </location>
</feature>
<dbReference type="Gene3D" id="3.40.1010.10">
    <property type="entry name" value="Cobalt-precorrin-4 Transmethylase, Domain 1"/>
    <property type="match status" value="1"/>
</dbReference>
<dbReference type="InterPro" id="IPR014776">
    <property type="entry name" value="4pyrrole_Mease_sub2"/>
</dbReference>
<dbReference type="HAMAP" id="MF_01877">
    <property type="entry name" value="16SrRNA_methyltr_I"/>
    <property type="match status" value="1"/>
</dbReference>
<comment type="caution">
    <text evidence="9">The sequence shown here is derived from an EMBL/GenBank/DDBJ whole genome shotgun (WGS) entry which is preliminary data.</text>
</comment>
<dbReference type="PIRSF" id="PIRSF005917">
    <property type="entry name" value="MTase_YraL"/>
    <property type="match status" value="1"/>
</dbReference>
<dbReference type="Pfam" id="PF23016">
    <property type="entry name" value="RsmI_C"/>
    <property type="match status" value="1"/>
</dbReference>
<dbReference type="InterPro" id="IPR014777">
    <property type="entry name" value="4pyrrole_Mease_sub1"/>
</dbReference>
<dbReference type="GO" id="GO:0005737">
    <property type="term" value="C:cytoplasm"/>
    <property type="evidence" value="ECO:0007669"/>
    <property type="project" value="UniProtKB-SubCell"/>
</dbReference>
<evidence type="ECO:0000313" key="9">
    <source>
        <dbReference type="EMBL" id="TRW50418.1"/>
    </source>
</evidence>
<comment type="catalytic activity">
    <reaction evidence="6">
        <text>cytidine(1402) in 16S rRNA + S-adenosyl-L-methionine = 2'-O-methylcytidine(1402) in 16S rRNA + S-adenosyl-L-homocysteine + H(+)</text>
        <dbReference type="Rhea" id="RHEA:42924"/>
        <dbReference type="Rhea" id="RHEA-COMP:10285"/>
        <dbReference type="Rhea" id="RHEA-COMP:10286"/>
        <dbReference type="ChEBI" id="CHEBI:15378"/>
        <dbReference type="ChEBI" id="CHEBI:57856"/>
        <dbReference type="ChEBI" id="CHEBI:59789"/>
        <dbReference type="ChEBI" id="CHEBI:74495"/>
        <dbReference type="ChEBI" id="CHEBI:82748"/>
        <dbReference type="EC" id="2.1.1.198"/>
    </reaction>
</comment>
<organism evidence="9 10">
    <name type="scientific">Aliidiomarina halalkaliphila</name>
    <dbReference type="NCBI Taxonomy" id="2593535"/>
    <lineage>
        <taxon>Bacteria</taxon>
        <taxon>Pseudomonadati</taxon>
        <taxon>Pseudomonadota</taxon>
        <taxon>Gammaproteobacteria</taxon>
        <taxon>Alteromonadales</taxon>
        <taxon>Idiomarinaceae</taxon>
        <taxon>Aliidiomarina</taxon>
    </lineage>
</organism>
<evidence type="ECO:0000256" key="3">
    <source>
        <dbReference type="ARBA" id="ARBA00022603"/>
    </source>
</evidence>
<dbReference type="CDD" id="cd11648">
    <property type="entry name" value="RsmI"/>
    <property type="match status" value="1"/>
</dbReference>
<comment type="function">
    <text evidence="6">Catalyzes the 2'-O-methylation of the ribose of cytidine 1402 (C1402) in 16S rRNA.</text>
</comment>
<dbReference type="AlphaFoldDB" id="A0A552X5X3"/>
<dbReference type="RefSeq" id="WP_143235393.1">
    <property type="nucleotide sequence ID" value="NZ_VJWL01000001.1"/>
</dbReference>
<dbReference type="InterPro" id="IPR053910">
    <property type="entry name" value="RsmI_HTH"/>
</dbReference>
<dbReference type="Pfam" id="PF00590">
    <property type="entry name" value="TP_methylase"/>
    <property type="match status" value="1"/>
</dbReference>
<keyword evidence="1 6" id="KW-0963">Cytoplasm</keyword>
<evidence type="ECO:0000259" key="8">
    <source>
        <dbReference type="Pfam" id="PF23016"/>
    </source>
</evidence>
<sequence length="277" mass="29793">MSKGTLYIVPTPIGNLNDITLRALDVLRSVDVIAAEDTRHSSVLLNHFGIQATLWAVHEHNERQKADQIVQRLLDGQTIALISDAGTPLISDPGYPLVNACRAAGAHVVALPGACAAITALSAAGLPTDRFLFCGFLPAKQQAREKALQALVGESATLIYYESPRRIIDTLEALIHIFGADRPVVIAREVTKQFETYLHGSAADVLAMVQADSNQQRGEMVLLVGGAPASDDATPPEALQLLARLSQELPPKKAAKIVAEHYNLSANTLYQSQLHRS</sequence>
<evidence type="ECO:0000256" key="4">
    <source>
        <dbReference type="ARBA" id="ARBA00022679"/>
    </source>
</evidence>
<keyword evidence="3 6" id="KW-0489">Methyltransferase</keyword>
<comment type="subcellular location">
    <subcellularLocation>
        <location evidence="6">Cytoplasm</location>
    </subcellularLocation>
</comment>
<accession>A0A552X5X3</accession>
<dbReference type="PROSITE" id="PS01296">
    <property type="entry name" value="RSMI"/>
    <property type="match status" value="1"/>
</dbReference>
<dbReference type="NCBIfam" id="TIGR00096">
    <property type="entry name" value="16S rRNA (cytidine(1402)-2'-O)-methyltransferase"/>
    <property type="match status" value="1"/>
</dbReference>
<reference evidence="9 10" key="1">
    <citation type="submission" date="2019-07" db="EMBL/GenBank/DDBJ databases">
        <authorList>
            <person name="Yang M."/>
            <person name="Zhao D."/>
            <person name="Xiang H."/>
        </authorList>
    </citation>
    <scope>NUCLEOTIDE SEQUENCE [LARGE SCALE GENOMIC DNA]</scope>
    <source>
        <strain evidence="9 10">IM1326</strain>
    </source>
</reference>
<keyword evidence="2 6" id="KW-0698">rRNA processing</keyword>
<dbReference type="PANTHER" id="PTHR46111:SF1">
    <property type="entry name" value="RIBOSOMAL RNA SMALL SUBUNIT METHYLTRANSFERASE I"/>
    <property type="match status" value="1"/>
</dbReference>
<evidence type="ECO:0000256" key="6">
    <source>
        <dbReference type="HAMAP-Rule" id="MF_01877"/>
    </source>
</evidence>
<evidence type="ECO:0000256" key="2">
    <source>
        <dbReference type="ARBA" id="ARBA00022552"/>
    </source>
</evidence>
<feature type="domain" description="RsmI HTH" evidence="8">
    <location>
        <begin position="232"/>
        <end position="271"/>
    </location>
</feature>
<comment type="similarity">
    <text evidence="6">Belongs to the methyltransferase superfamily. RsmI family.</text>
</comment>
<proteinExistence type="inferred from homology"/>
<dbReference type="InterPro" id="IPR035996">
    <property type="entry name" value="4pyrrol_Methylase_sf"/>
</dbReference>
<dbReference type="OrthoDB" id="9809084at2"/>
<evidence type="ECO:0000313" key="10">
    <source>
        <dbReference type="Proteomes" id="UP000320359"/>
    </source>
</evidence>
<dbReference type="EC" id="2.1.1.198" evidence="6"/>
<dbReference type="Gene3D" id="3.30.950.10">
    <property type="entry name" value="Methyltransferase, Cobalt-precorrin-4 Transmethylase, Domain 2"/>
    <property type="match status" value="1"/>
</dbReference>
<gene>
    <name evidence="6 9" type="primary">rsmI</name>
    <name evidence="9" type="ORF">FM042_06220</name>
</gene>
<dbReference type="Proteomes" id="UP000320359">
    <property type="component" value="Unassembled WGS sequence"/>
</dbReference>
<keyword evidence="10" id="KW-1185">Reference proteome</keyword>